<name>A0A7D3XEK1_9BACT</name>
<protein>
    <recommendedName>
        <fullName evidence="2">alanine dehydrogenase</fullName>
        <ecNumber evidence="2">1.4.1.1</ecNumber>
    </recommendedName>
</protein>
<evidence type="ECO:0000256" key="3">
    <source>
        <dbReference type="ARBA" id="ARBA00023002"/>
    </source>
</evidence>
<dbReference type="InterPro" id="IPR007698">
    <property type="entry name" value="AlaDH/PNT_NAD(H)-bd"/>
</dbReference>
<organism evidence="7 8">
    <name type="scientific">Tenuifilum thalassicum</name>
    <dbReference type="NCBI Taxonomy" id="2590900"/>
    <lineage>
        <taxon>Bacteria</taxon>
        <taxon>Pseudomonadati</taxon>
        <taxon>Bacteroidota</taxon>
        <taxon>Bacteroidia</taxon>
        <taxon>Bacteroidales</taxon>
        <taxon>Tenuifilaceae</taxon>
        <taxon>Tenuifilum</taxon>
    </lineage>
</organism>
<evidence type="ECO:0000259" key="6">
    <source>
        <dbReference type="SMART" id="SM01003"/>
    </source>
</evidence>
<dbReference type="PANTHER" id="PTHR42795:SF1">
    <property type="entry name" value="ALANINE DEHYDROGENASE"/>
    <property type="match status" value="1"/>
</dbReference>
<dbReference type="Proteomes" id="UP000500961">
    <property type="component" value="Chromosome"/>
</dbReference>
<dbReference type="CDD" id="cd05305">
    <property type="entry name" value="L-AlaDH"/>
    <property type="match status" value="1"/>
</dbReference>
<dbReference type="InterPro" id="IPR008143">
    <property type="entry name" value="Ala_DH/PNT_CS2"/>
</dbReference>
<dbReference type="SUPFAM" id="SSF51735">
    <property type="entry name" value="NAD(P)-binding Rossmann-fold domains"/>
    <property type="match status" value="1"/>
</dbReference>
<evidence type="ECO:0000256" key="1">
    <source>
        <dbReference type="ARBA" id="ARBA00005689"/>
    </source>
</evidence>
<feature type="domain" description="Alanine dehydrogenase/pyridine nucleotide transhydrogenase N-terminal" evidence="6">
    <location>
        <begin position="34"/>
        <end position="167"/>
    </location>
</feature>
<keyword evidence="4" id="KW-0520">NAD</keyword>
<gene>
    <name evidence="7" type="ORF">FHG85_01185</name>
</gene>
<feature type="domain" description="Alanine dehydrogenase/pyridine nucleotide transhydrogenase NAD(H)-binding" evidence="5">
    <location>
        <begin position="179"/>
        <end position="327"/>
    </location>
</feature>
<dbReference type="GO" id="GO:0005886">
    <property type="term" value="C:plasma membrane"/>
    <property type="evidence" value="ECO:0007669"/>
    <property type="project" value="TreeGrafter"/>
</dbReference>
<dbReference type="EC" id="1.4.1.1" evidence="2"/>
<dbReference type="AlphaFoldDB" id="A0A7D3XEK1"/>
<dbReference type="Pfam" id="PF05222">
    <property type="entry name" value="AlaDh_PNT_N"/>
    <property type="match status" value="1"/>
</dbReference>
<evidence type="ECO:0000313" key="7">
    <source>
        <dbReference type="EMBL" id="QKG78937.1"/>
    </source>
</evidence>
<dbReference type="Gene3D" id="3.40.50.720">
    <property type="entry name" value="NAD(P)-binding Rossmann-like Domain"/>
    <property type="match status" value="2"/>
</dbReference>
<sequence>MNSPKFSEFPHAKGLLVQEERIEYKRKYKQLIIGIPREVNPTESRIPLTPEAVEILVHHGHQIIIEKDAGKQANYSDMEYSNKGAQIVDTAAEVYKSDIILKVSHLTPEECNMLRENQAVLSSLHLNKQTGDYLKRLLQKKATAIAFESILDEEGEYPFVRAMSSIAGSTSVLVAAEYLSNVNNGKGVMLGGVTGITPTEVVILGAGTAGEYAARAALGLGATVKIFDSSIKKLMDIQNILGQRLFTSIYHKQVLDKVLKTADVVIATLTPEETNLNYLVSEDQVRLMKRGAVIVDLGIDRGGCFETSELRDHNNPSYVRHGVVHYCVPNITARVARTSSIAMSNVFVPLLKQIADSGGLLPQLKENAGLRNGVYIFNGLLTNEYLGKLYDLPSRDINLLMAAF</sequence>
<dbReference type="RefSeq" id="WP_173072453.1">
    <property type="nucleotide sequence ID" value="NZ_CP041345.1"/>
</dbReference>
<dbReference type="EMBL" id="CP041345">
    <property type="protein sequence ID" value="QKG78937.1"/>
    <property type="molecule type" value="Genomic_DNA"/>
</dbReference>
<dbReference type="InterPro" id="IPR008141">
    <property type="entry name" value="Ala_DH"/>
</dbReference>
<dbReference type="Pfam" id="PF01262">
    <property type="entry name" value="AlaDh_PNT_C"/>
    <property type="match status" value="1"/>
</dbReference>
<dbReference type="GO" id="GO:0000286">
    <property type="term" value="F:alanine dehydrogenase activity"/>
    <property type="evidence" value="ECO:0007669"/>
    <property type="project" value="UniProtKB-EC"/>
</dbReference>
<dbReference type="KEGG" id="ttz:FHG85_01185"/>
<comment type="similarity">
    <text evidence="1">Belongs to the AlaDH/PNT family.</text>
</comment>
<dbReference type="InterPro" id="IPR007886">
    <property type="entry name" value="AlaDH/PNT_N"/>
</dbReference>
<dbReference type="InterPro" id="IPR036291">
    <property type="entry name" value="NAD(P)-bd_dom_sf"/>
</dbReference>
<dbReference type="PROSITE" id="PS00837">
    <property type="entry name" value="ALADH_PNT_2"/>
    <property type="match status" value="1"/>
</dbReference>
<evidence type="ECO:0000256" key="2">
    <source>
        <dbReference type="ARBA" id="ARBA00012897"/>
    </source>
</evidence>
<dbReference type="SMART" id="SM01002">
    <property type="entry name" value="AlaDh_PNT_C"/>
    <property type="match status" value="1"/>
</dbReference>
<evidence type="ECO:0000256" key="4">
    <source>
        <dbReference type="ARBA" id="ARBA00023027"/>
    </source>
</evidence>
<proteinExistence type="inferred from homology"/>
<keyword evidence="3" id="KW-0560">Oxidoreductase</keyword>
<accession>A0A7D3XEK1</accession>
<evidence type="ECO:0000259" key="5">
    <source>
        <dbReference type="SMART" id="SM01002"/>
    </source>
</evidence>
<keyword evidence="8" id="KW-1185">Reference proteome</keyword>
<evidence type="ECO:0000313" key="8">
    <source>
        <dbReference type="Proteomes" id="UP000500961"/>
    </source>
</evidence>
<dbReference type="SUPFAM" id="SSF52283">
    <property type="entry name" value="Formate/glycerate dehydrogenase catalytic domain-like"/>
    <property type="match status" value="1"/>
</dbReference>
<dbReference type="PANTHER" id="PTHR42795">
    <property type="entry name" value="ALANINE DEHYDROGENASE"/>
    <property type="match status" value="1"/>
</dbReference>
<reference evidence="7 8" key="1">
    <citation type="submission" date="2019-07" db="EMBL/GenBank/DDBJ databases">
        <title>Thalassofilum flectens gen. nov., sp. nov., a novel moderate thermophilic anaerobe from a shallow sea hot spring in Kunashir Island (Russia), representing a new family in the order Bacteroidales, and proposal of Thalassofilacea fam. nov.</title>
        <authorList>
            <person name="Kochetkova T.V."/>
            <person name="Podosokorskaya O.A."/>
            <person name="Novikov A."/>
            <person name="Elcheninov A.G."/>
            <person name="Toshchakov S.V."/>
            <person name="Kublanov I.V."/>
        </authorList>
    </citation>
    <scope>NUCLEOTIDE SEQUENCE [LARGE SCALE GENOMIC DNA]</scope>
    <source>
        <strain evidence="7 8">38-H</strain>
    </source>
</reference>
<dbReference type="SMART" id="SM01003">
    <property type="entry name" value="AlaDh_PNT_N"/>
    <property type="match status" value="1"/>
</dbReference>
<dbReference type="GO" id="GO:0042853">
    <property type="term" value="P:L-alanine catabolic process"/>
    <property type="evidence" value="ECO:0007669"/>
    <property type="project" value="InterPro"/>
</dbReference>